<organism evidence="10 11">
    <name type="scientific">Bacillus swezeyi</name>
    <dbReference type="NCBI Taxonomy" id="1925020"/>
    <lineage>
        <taxon>Bacteria</taxon>
        <taxon>Bacillati</taxon>
        <taxon>Bacillota</taxon>
        <taxon>Bacilli</taxon>
        <taxon>Bacillales</taxon>
        <taxon>Bacillaceae</taxon>
        <taxon>Bacillus</taxon>
    </lineage>
</organism>
<dbReference type="Pfam" id="PF01306">
    <property type="entry name" value="LacY_symp"/>
    <property type="match status" value="1"/>
</dbReference>
<dbReference type="PRINTS" id="PR00174">
    <property type="entry name" value="LACYSMPORT"/>
</dbReference>
<evidence type="ECO:0000313" key="10">
    <source>
        <dbReference type="EMBL" id="OMI07142.1"/>
    </source>
</evidence>
<feature type="transmembrane region" description="Helical" evidence="8">
    <location>
        <begin position="285"/>
        <end position="307"/>
    </location>
</feature>
<name>A0A1R1S1R3_9BACI</name>
<dbReference type="PANTHER" id="PTHR23522:SF10">
    <property type="entry name" value="3-PHENYLPROPIONIC ACID TRANSPORTER-RELATED"/>
    <property type="match status" value="1"/>
</dbReference>
<feature type="transmembrane region" description="Helical" evidence="8">
    <location>
        <begin position="12"/>
        <end position="33"/>
    </location>
</feature>
<feature type="transmembrane region" description="Helical" evidence="8">
    <location>
        <begin position="100"/>
        <end position="124"/>
    </location>
</feature>
<reference evidence="10 11" key="1">
    <citation type="submission" date="2017-01" db="EMBL/GenBank/DDBJ databases">
        <title>Bacillus phylogenomics.</title>
        <authorList>
            <person name="Dunlap C."/>
        </authorList>
    </citation>
    <scope>NUCLEOTIDE SEQUENCE [LARGE SCALE GENOMIC DNA]</scope>
    <source>
        <strain evidence="10 11">NRRL B-41282</strain>
    </source>
</reference>
<keyword evidence="4" id="KW-0997">Cell inner membrane</keyword>
<keyword evidence="2" id="KW-0813">Transport</keyword>
<evidence type="ECO:0000313" key="11">
    <source>
        <dbReference type="Proteomes" id="UP000187367"/>
    </source>
</evidence>
<dbReference type="PANTHER" id="PTHR23522">
    <property type="entry name" value="BLL5896 PROTEIN"/>
    <property type="match status" value="1"/>
</dbReference>
<comment type="subcellular location">
    <subcellularLocation>
        <location evidence="1">Cell inner membrane</location>
        <topology evidence="1">Multi-pass membrane protein</topology>
    </subcellularLocation>
</comment>
<accession>A0A1R1S1R3</accession>
<keyword evidence="6 8" id="KW-1133">Transmembrane helix</keyword>
<dbReference type="InterPro" id="IPR036259">
    <property type="entry name" value="MFS_trans_sf"/>
</dbReference>
<dbReference type="GO" id="GO:0005886">
    <property type="term" value="C:plasma membrane"/>
    <property type="evidence" value="ECO:0007669"/>
    <property type="project" value="UniProtKB-SubCell"/>
</dbReference>
<evidence type="ECO:0000256" key="4">
    <source>
        <dbReference type="ARBA" id="ARBA00022519"/>
    </source>
</evidence>
<comment type="caution">
    <text evidence="10">The sequence shown here is derived from an EMBL/GenBank/DDBJ whole genome shotgun (WGS) entry which is preliminary data.</text>
</comment>
<dbReference type="NCBIfam" id="NF007077">
    <property type="entry name" value="PRK09528.1"/>
    <property type="match status" value="1"/>
</dbReference>
<dbReference type="PROSITE" id="PS50850">
    <property type="entry name" value="MFS"/>
    <property type="match status" value="1"/>
</dbReference>
<feature type="transmembrane region" description="Helical" evidence="8">
    <location>
        <begin position="167"/>
        <end position="188"/>
    </location>
</feature>
<evidence type="ECO:0000256" key="7">
    <source>
        <dbReference type="ARBA" id="ARBA00023136"/>
    </source>
</evidence>
<dbReference type="AlphaFoldDB" id="A0A1R1S1R3"/>
<sequence>MKSSNSLYWKLSAYFFFFFFTWSSSYSLFAIWLGQEINLNGAETGIIFSVNAIFTLCMQPLYGFISDKLGLRKNILFMISLLLVFTGPFYIFVYGPLLQYHVILGAIVGGIYLGTAFLAGIGAIETYIEKVSRKYQFEYGRTRMWGSLGWAAATFFAGQLFNINPNINFWVASLSAVILVAIIISVKIEMSDDERERADSIRLKDVGGLFLLKDFWFFMVYVIGVTCVYGVYDQQFPIYYASLFPTAAVGNQVFGYLNSFQVFIEAGMMFLAPFIVNKLGPKKSLILAGLFMSFRIVGSGLVSGPVGISSMKLIHALELPIMLIAIFKYLASHFDTRLSSVLYLVGFQFASQVGTSIFSPLVGGLYDSIGFRHTYLMMGTLVLCFTIISIFTLLDSKKGAVYTQHIQQNRYRGDVTNG</sequence>
<dbReference type="GO" id="GO:0015528">
    <property type="term" value="F:lactose:proton symporter activity"/>
    <property type="evidence" value="ECO:0007669"/>
    <property type="project" value="TreeGrafter"/>
</dbReference>
<feature type="transmembrane region" description="Helical" evidence="8">
    <location>
        <begin position="75"/>
        <end position="94"/>
    </location>
</feature>
<evidence type="ECO:0000256" key="2">
    <source>
        <dbReference type="ARBA" id="ARBA00022448"/>
    </source>
</evidence>
<feature type="transmembrane region" description="Helical" evidence="8">
    <location>
        <begin position="144"/>
        <end position="161"/>
    </location>
</feature>
<dbReference type="InterPro" id="IPR020846">
    <property type="entry name" value="MFS_dom"/>
</dbReference>
<dbReference type="Gene3D" id="1.20.1250.20">
    <property type="entry name" value="MFS general substrate transporter like domains"/>
    <property type="match status" value="2"/>
</dbReference>
<feature type="domain" description="Major facilitator superfamily (MFS) profile" evidence="9">
    <location>
        <begin position="1"/>
        <end position="397"/>
    </location>
</feature>
<proteinExistence type="predicted"/>
<accession>A0A1R1QR67</accession>
<keyword evidence="7 8" id="KW-0472">Membrane</keyword>
<evidence type="ECO:0000256" key="6">
    <source>
        <dbReference type="ARBA" id="ARBA00022989"/>
    </source>
</evidence>
<feature type="transmembrane region" description="Helical" evidence="8">
    <location>
        <begin position="342"/>
        <end position="363"/>
    </location>
</feature>
<keyword evidence="11" id="KW-1185">Reference proteome</keyword>
<dbReference type="OrthoDB" id="9150135at2"/>
<feature type="transmembrane region" description="Helical" evidence="8">
    <location>
        <begin position="209"/>
        <end position="232"/>
    </location>
</feature>
<dbReference type="CDD" id="cd06172">
    <property type="entry name" value="MFS_LacY"/>
    <property type="match status" value="1"/>
</dbReference>
<evidence type="ECO:0000256" key="5">
    <source>
        <dbReference type="ARBA" id="ARBA00022692"/>
    </source>
</evidence>
<feature type="transmembrane region" description="Helical" evidence="8">
    <location>
        <begin position="313"/>
        <end position="330"/>
    </location>
</feature>
<keyword evidence="3" id="KW-1003">Cell membrane</keyword>
<protein>
    <submittedName>
        <fullName evidence="10">MFS transporter</fullName>
    </submittedName>
</protein>
<evidence type="ECO:0000256" key="3">
    <source>
        <dbReference type="ARBA" id="ARBA00022475"/>
    </source>
</evidence>
<dbReference type="InterPro" id="IPR000576">
    <property type="entry name" value="LacY/RafB_perm_fam"/>
</dbReference>
<dbReference type="Proteomes" id="UP000187367">
    <property type="component" value="Unassembled WGS sequence"/>
</dbReference>
<feature type="transmembrane region" description="Helical" evidence="8">
    <location>
        <begin position="45"/>
        <end position="63"/>
    </location>
</feature>
<keyword evidence="5 8" id="KW-0812">Transmembrane</keyword>
<feature type="transmembrane region" description="Helical" evidence="8">
    <location>
        <begin position="375"/>
        <end position="394"/>
    </location>
</feature>
<evidence type="ECO:0000256" key="8">
    <source>
        <dbReference type="SAM" id="Phobius"/>
    </source>
</evidence>
<dbReference type="NCBIfam" id="TIGR00882">
    <property type="entry name" value="2A0105"/>
    <property type="match status" value="1"/>
</dbReference>
<dbReference type="GO" id="GO:0030395">
    <property type="term" value="F:lactose binding"/>
    <property type="evidence" value="ECO:0007669"/>
    <property type="project" value="TreeGrafter"/>
</dbReference>
<dbReference type="SUPFAM" id="SSF103473">
    <property type="entry name" value="MFS general substrate transporter"/>
    <property type="match status" value="1"/>
</dbReference>
<evidence type="ECO:0000256" key="1">
    <source>
        <dbReference type="ARBA" id="ARBA00004429"/>
    </source>
</evidence>
<gene>
    <name evidence="10" type="ORF">BW143_08130</name>
</gene>
<dbReference type="RefSeq" id="WP_076759823.1">
    <property type="nucleotide sequence ID" value="NZ_JARMMH010000011.1"/>
</dbReference>
<feature type="transmembrane region" description="Helical" evidence="8">
    <location>
        <begin position="252"/>
        <end position="276"/>
    </location>
</feature>
<dbReference type="EMBL" id="MTJL01000011">
    <property type="protein sequence ID" value="OMI07142.1"/>
    <property type="molecule type" value="Genomic_DNA"/>
</dbReference>
<evidence type="ECO:0000259" key="9">
    <source>
        <dbReference type="PROSITE" id="PS50850"/>
    </source>
</evidence>